<name>A0ABW3PVZ3_9BACL</name>
<feature type="transmembrane region" description="Helical" evidence="5">
    <location>
        <begin position="179"/>
        <end position="200"/>
    </location>
</feature>
<feature type="transmembrane region" description="Helical" evidence="5">
    <location>
        <begin position="220"/>
        <end position="240"/>
    </location>
</feature>
<gene>
    <name evidence="6" type="ORF">ACFQ3J_13845</name>
</gene>
<evidence type="ECO:0000256" key="5">
    <source>
        <dbReference type="SAM" id="Phobius"/>
    </source>
</evidence>
<evidence type="ECO:0000256" key="1">
    <source>
        <dbReference type="ARBA" id="ARBA00004141"/>
    </source>
</evidence>
<evidence type="ECO:0000313" key="7">
    <source>
        <dbReference type="Proteomes" id="UP001597169"/>
    </source>
</evidence>
<evidence type="ECO:0000256" key="3">
    <source>
        <dbReference type="ARBA" id="ARBA00022989"/>
    </source>
</evidence>
<protein>
    <submittedName>
        <fullName evidence="6">Flippase</fullName>
    </submittedName>
</protein>
<feature type="transmembrane region" description="Helical" evidence="5">
    <location>
        <begin position="300"/>
        <end position="319"/>
    </location>
</feature>
<organism evidence="6 7">
    <name type="scientific">Paenibacillus provencensis</name>
    <dbReference type="NCBI Taxonomy" id="441151"/>
    <lineage>
        <taxon>Bacteria</taxon>
        <taxon>Bacillati</taxon>
        <taxon>Bacillota</taxon>
        <taxon>Bacilli</taxon>
        <taxon>Bacillales</taxon>
        <taxon>Paenibacillaceae</taxon>
        <taxon>Paenibacillus</taxon>
    </lineage>
</organism>
<feature type="transmembrane region" description="Helical" evidence="5">
    <location>
        <begin position="88"/>
        <end position="111"/>
    </location>
</feature>
<sequence>MSLIRLNLNKEKKLLLSNTTWLFGDKLIRMILGLAVSIVMARLLGPEELGKWNYAESFFGMFLVLTTLGFDSIIVRDLVKNSSDRNELLGTAAVLKFAGTLTAIVVSYSLISIIRPEDTTVKTINLILALAALFQVFDVIDYWFRSQMLSKYTVIAKNIGFVISSVFKIGLLVQGYSIYLVAFCAHLEFLIAGIILIYNYTRNKWKIKEWKFRFEKAKSIMTSSWPLILSSSAIYVQARIDQVIIGEMLGDAAVGQYSTALRLIEVLGFIPVVISTAYAPIVTRAKLEGNDKYKQVLSQVYKLMFLVFLLTSLPLFFLSKPIVMLLYGPEFIQAGTLLSLFSIRLFFTNFSVAKSLFITNESLFKYTLLTSIIGAVSNIALNFILIPIFGVEGSILATIISFTISVFIVDIFFNNVRFNLMLMIKSIFTFWKLDLIDIKKVGKRHDQT</sequence>
<keyword evidence="4 5" id="KW-0472">Membrane</keyword>
<accession>A0ABW3PVZ3</accession>
<dbReference type="PANTHER" id="PTHR43424">
    <property type="entry name" value="LOCUS PUTATIVE PROTEIN 1-RELATED"/>
    <property type="match status" value="1"/>
</dbReference>
<dbReference type="Pfam" id="PF01943">
    <property type="entry name" value="Polysacc_synt"/>
    <property type="match status" value="1"/>
</dbReference>
<dbReference type="RefSeq" id="WP_251582184.1">
    <property type="nucleotide sequence ID" value="NZ_JBHTKX010000001.1"/>
</dbReference>
<feature type="transmembrane region" description="Helical" evidence="5">
    <location>
        <begin position="260"/>
        <end position="279"/>
    </location>
</feature>
<feature type="transmembrane region" description="Helical" evidence="5">
    <location>
        <begin position="57"/>
        <end position="76"/>
    </location>
</feature>
<feature type="transmembrane region" description="Helical" evidence="5">
    <location>
        <begin position="368"/>
        <end position="389"/>
    </location>
</feature>
<keyword evidence="2 5" id="KW-0812">Transmembrane</keyword>
<reference evidence="7" key="1">
    <citation type="journal article" date="2019" name="Int. J. Syst. Evol. Microbiol.">
        <title>The Global Catalogue of Microorganisms (GCM) 10K type strain sequencing project: providing services to taxonomists for standard genome sequencing and annotation.</title>
        <authorList>
            <consortium name="The Broad Institute Genomics Platform"/>
            <consortium name="The Broad Institute Genome Sequencing Center for Infectious Disease"/>
            <person name="Wu L."/>
            <person name="Ma J."/>
        </authorList>
    </citation>
    <scope>NUCLEOTIDE SEQUENCE [LARGE SCALE GENOMIC DNA]</scope>
    <source>
        <strain evidence="7">CCUG 53519</strain>
    </source>
</reference>
<keyword evidence="3 5" id="KW-1133">Transmembrane helix</keyword>
<dbReference type="CDD" id="cd13128">
    <property type="entry name" value="MATE_Wzx_like"/>
    <property type="match status" value="1"/>
</dbReference>
<keyword evidence="7" id="KW-1185">Reference proteome</keyword>
<evidence type="ECO:0000256" key="4">
    <source>
        <dbReference type="ARBA" id="ARBA00023136"/>
    </source>
</evidence>
<dbReference type="EMBL" id="JBHTKX010000001">
    <property type="protein sequence ID" value="MFD1129253.1"/>
    <property type="molecule type" value="Genomic_DNA"/>
</dbReference>
<dbReference type="PANTHER" id="PTHR43424:SF1">
    <property type="entry name" value="LOCUS PUTATIVE PROTEIN 1-RELATED"/>
    <property type="match status" value="1"/>
</dbReference>
<dbReference type="Proteomes" id="UP001597169">
    <property type="component" value="Unassembled WGS sequence"/>
</dbReference>
<evidence type="ECO:0000313" key="6">
    <source>
        <dbReference type="EMBL" id="MFD1129253.1"/>
    </source>
</evidence>
<dbReference type="InterPro" id="IPR052556">
    <property type="entry name" value="PolySynth_Transporter"/>
</dbReference>
<feature type="transmembrane region" description="Helical" evidence="5">
    <location>
        <begin position="331"/>
        <end position="347"/>
    </location>
</feature>
<comment type="subcellular location">
    <subcellularLocation>
        <location evidence="1">Membrane</location>
        <topology evidence="1">Multi-pass membrane protein</topology>
    </subcellularLocation>
</comment>
<proteinExistence type="predicted"/>
<dbReference type="InterPro" id="IPR002797">
    <property type="entry name" value="Polysacc_synth"/>
</dbReference>
<comment type="caution">
    <text evidence="6">The sequence shown here is derived from an EMBL/GenBank/DDBJ whole genome shotgun (WGS) entry which is preliminary data.</text>
</comment>
<feature type="transmembrane region" description="Helical" evidence="5">
    <location>
        <begin position="123"/>
        <end position="143"/>
    </location>
</feature>
<feature type="transmembrane region" description="Helical" evidence="5">
    <location>
        <begin position="395"/>
        <end position="413"/>
    </location>
</feature>
<feature type="transmembrane region" description="Helical" evidence="5">
    <location>
        <begin position="27"/>
        <end position="45"/>
    </location>
</feature>
<evidence type="ECO:0000256" key="2">
    <source>
        <dbReference type="ARBA" id="ARBA00022692"/>
    </source>
</evidence>